<sequence>MEQLRWIRHVEGKLLEAKETFNLPLVEEVIAVTEEQRQGSGTIPGTFGLLHAEATSTQDEWEELRQWWLGELRFETLQWDLVELEKLLADDFRFKKGLHRVSAARPIRRDILLPGQSAFNVF</sequence>
<evidence type="ECO:0000313" key="1">
    <source>
        <dbReference type="EMBL" id="CAE0621758.1"/>
    </source>
</evidence>
<accession>A0A7S3XIL4</accession>
<name>A0A7S3XIL4_OXYMA</name>
<reference evidence="1" key="1">
    <citation type="submission" date="2021-01" db="EMBL/GenBank/DDBJ databases">
        <authorList>
            <person name="Corre E."/>
            <person name="Pelletier E."/>
            <person name="Niang G."/>
            <person name="Scheremetjew M."/>
            <person name="Finn R."/>
            <person name="Kale V."/>
            <person name="Holt S."/>
            <person name="Cochrane G."/>
            <person name="Meng A."/>
            <person name="Brown T."/>
            <person name="Cohen L."/>
        </authorList>
    </citation>
    <scope>NUCLEOTIDE SEQUENCE</scope>
    <source>
        <strain evidence="1">CCMP1795</strain>
    </source>
</reference>
<dbReference type="EMBL" id="HBIT01012625">
    <property type="protein sequence ID" value="CAE0621758.1"/>
    <property type="molecule type" value="Transcribed_RNA"/>
</dbReference>
<protein>
    <submittedName>
        <fullName evidence="1">Uncharacterized protein</fullName>
    </submittedName>
</protein>
<proteinExistence type="predicted"/>
<organism evidence="1">
    <name type="scientific">Oxyrrhis marina</name>
    <name type="common">Dinoflagellate</name>
    <dbReference type="NCBI Taxonomy" id="2969"/>
    <lineage>
        <taxon>Eukaryota</taxon>
        <taxon>Sar</taxon>
        <taxon>Alveolata</taxon>
        <taxon>Dinophyceae</taxon>
        <taxon>Oxyrrhinales</taxon>
        <taxon>Oxyrrhinaceae</taxon>
        <taxon>Oxyrrhis</taxon>
    </lineage>
</organism>
<gene>
    <name evidence="1" type="ORF">OMAR00292_LOCUS6674</name>
</gene>
<dbReference type="AlphaFoldDB" id="A0A7S3XIL4"/>